<proteinExistence type="predicted"/>
<evidence type="ECO:0000313" key="2">
    <source>
        <dbReference type="EMBL" id="EDR11901.1"/>
    </source>
</evidence>
<dbReference type="GeneID" id="6073138"/>
<dbReference type="Proteomes" id="UP000001194">
    <property type="component" value="Unassembled WGS sequence"/>
</dbReference>
<dbReference type="InParanoid" id="B0D0W9"/>
<feature type="region of interest" description="Disordered" evidence="1">
    <location>
        <begin position="353"/>
        <end position="382"/>
    </location>
</feature>
<reference evidence="2 3" key="1">
    <citation type="journal article" date="2008" name="Nature">
        <title>The genome of Laccaria bicolor provides insights into mycorrhizal symbiosis.</title>
        <authorList>
            <person name="Martin F."/>
            <person name="Aerts A."/>
            <person name="Ahren D."/>
            <person name="Brun A."/>
            <person name="Danchin E.G.J."/>
            <person name="Duchaussoy F."/>
            <person name="Gibon J."/>
            <person name="Kohler A."/>
            <person name="Lindquist E."/>
            <person name="Pereda V."/>
            <person name="Salamov A."/>
            <person name="Shapiro H.J."/>
            <person name="Wuyts J."/>
            <person name="Blaudez D."/>
            <person name="Buee M."/>
            <person name="Brokstein P."/>
            <person name="Canbaeck B."/>
            <person name="Cohen D."/>
            <person name="Courty P.E."/>
            <person name="Coutinho P.M."/>
            <person name="Delaruelle C."/>
            <person name="Detter J.C."/>
            <person name="Deveau A."/>
            <person name="DiFazio S."/>
            <person name="Duplessis S."/>
            <person name="Fraissinet-Tachet L."/>
            <person name="Lucic E."/>
            <person name="Frey-Klett P."/>
            <person name="Fourrey C."/>
            <person name="Feussner I."/>
            <person name="Gay G."/>
            <person name="Grimwood J."/>
            <person name="Hoegger P.J."/>
            <person name="Jain P."/>
            <person name="Kilaru S."/>
            <person name="Labbe J."/>
            <person name="Lin Y.C."/>
            <person name="Legue V."/>
            <person name="Le Tacon F."/>
            <person name="Marmeisse R."/>
            <person name="Melayah D."/>
            <person name="Montanini B."/>
            <person name="Muratet M."/>
            <person name="Nehls U."/>
            <person name="Niculita-Hirzel H."/>
            <person name="Oudot-Le Secq M.P."/>
            <person name="Peter M."/>
            <person name="Quesneville H."/>
            <person name="Rajashekar B."/>
            <person name="Reich M."/>
            <person name="Rouhier N."/>
            <person name="Schmutz J."/>
            <person name="Yin T."/>
            <person name="Chalot M."/>
            <person name="Henrissat B."/>
            <person name="Kuees U."/>
            <person name="Lucas S."/>
            <person name="Van de Peer Y."/>
            <person name="Podila G.K."/>
            <person name="Polle A."/>
            <person name="Pukkila P.J."/>
            <person name="Richardson P.M."/>
            <person name="Rouze P."/>
            <person name="Sanders I.R."/>
            <person name="Stajich J.E."/>
            <person name="Tunlid A."/>
            <person name="Tuskan G."/>
            <person name="Grigoriev I.V."/>
        </authorList>
    </citation>
    <scope>NUCLEOTIDE SEQUENCE [LARGE SCALE GENOMIC DNA]</scope>
    <source>
        <strain evidence="3">S238N-H82 / ATCC MYA-4686</strain>
    </source>
</reference>
<gene>
    <name evidence="2" type="ORF">LACBIDRAFT_313820</name>
</gene>
<feature type="region of interest" description="Disordered" evidence="1">
    <location>
        <begin position="227"/>
        <end position="251"/>
    </location>
</feature>
<evidence type="ECO:0000313" key="3">
    <source>
        <dbReference type="Proteomes" id="UP000001194"/>
    </source>
</evidence>
<keyword evidence="3" id="KW-1185">Reference proteome</keyword>
<dbReference type="AlphaFoldDB" id="B0D0W9"/>
<protein>
    <submittedName>
        <fullName evidence="2">Predicted protein</fullName>
    </submittedName>
</protein>
<dbReference type="OrthoDB" id="2337158at2759"/>
<dbReference type="RefSeq" id="XP_001877798.1">
    <property type="nucleotide sequence ID" value="XM_001877763.1"/>
</dbReference>
<dbReference type="HOGENOM" id="CLU_040677_0_0_1"/>
<organism evidence="3">
    <name type="scientific">Laccaria bicolor (strain S238N-H82 / ATCC MYA-4686)</name>
    <name type="common">Bicoloured deceiver</name>
    <name type="synonym">Laccaria laccata var. bicolor</name>
    <dbReference type="NCBI Taxonomy" id="486041"/>
    <lineage>
        <taxon>Eukaryota</taxon>
        <taxon>Fungi</taxon>
        <taxon>Dikarya</taxon>
        <taxon>Basidiomycota</taxon>
        <taxon>Agaricomycotina</taxon>
        <taxon>Agaricomycetes</taxon>
        <taxon>Agaricomycetidae</taxon>
        <taxon>Agaricales</taxon>
        <taxon>Agaricineae</taxon>
        <taxon>Hydnangiaceae</taxon>
        <taxon>Laccaria</taxon>
    </lineage>
</organism>
<accession>B0D0W9</accession>
<name>B0D0W9_LACBS</name>
<dbReference type="KEGG" id="lbc:LACBIDRAFT_313820"/>
<evidence type="ECO:0000256" key="1">
    <source>
        <dbReference type="SAM" id="MobiDB-lite"/>
    </source>
</evidence>
<feature type="compositionally biased region" description="Basic and acidic residues" evidence="1">
    <location>
        <begin position="368"/>
        <end position="382"/>
    </location>
</feature>
<sequence>MIHQPPGSVVGVELEMGPFQCNLVDSCFEERQYEAAISMLEQLRSPNYKPSISHIRQLIFIALHSSRPSLDGPKDRSIFESPRKFAAKQQKESYAVGPGAAAAAIQLLESFVTTNSPDALGRALPHYPSVKNIKSNDVSEITDSTLAKQSLCIKEAKNCWDILVEGFTLAALQNCSSSKGKGKQRQELFASESFSEDPLPQAQVVGKDSWPLLNWLVDLFERDESFSEQRGQPRHSPLLVEQLPPPRGESATRWDTTAPLDVIFYCLEQSDLRKQRIGYRLMTLMINLTSTIYLDLSMFAASVYGRLSTTGMGGYSLLSSNLLPSIRVRRFTIAFCLRLVSDGTFTDAGQISTVRPKPQARLPPKARIAHDDEKSPLPRETGRTSVVQEMQSCASKYLLPNCSEVLRLLELELPGRMPPEVVLRMKFDLLTSYASLQAGLPETTKSEWRDVLQVGRLGKVIETAFGREKEGDANLYLQILQNLLSTW</sequence>
<dbReference type="EMBL" id="DS547095">
    <property type="protein sequence ID" value="EDR11901.1"/>
    <property type="molecule type" value="Genomic_DNA"/>
</dbReference>